<dbReference type="InterPro" id="IPR004358">
    <property type="entry name" value="Sig_transdc_His_kin-like_C"/>
</dbReference>
<feature type="domain" description="Histidine kinase" evidence="7">
    <location>
        <begin position="282"/>
        <end position="502"/>
    </location>
</feature>
<dbReference type="InterPro" id="IPR003661">
    <property type="entry name" value="HisK_dim/P_dom"/>
</dbReference>
<evidence type="ECO:0000313" key="10">
    <source>
        <dbReference type="EMBL" id="KFA89169.1"/>
    </source>
</evidence>
<evidence type="ECO:0000259" key="8">
    <source>
        <dbReference type="PROSITE" id="PS50110"/>
    </source>
</evidence>
<dbReference type="GO" id="GO:0005886">
    <property type="term" value="C:plasma membrane"/>
    <property type="evidence" value="ECO:0007669"/>
    <property type="project" value="TreeGrafter"/>
</dbReference>
<dbReference type="CDD" id="cd00082">
    <property type="entry name" value="HisKA"/>
    <property type="match status" value="1"/>
</dbReference>
<dbReference type="Gene3D" id="1.10.287.130">
    <property type="match status" value="1"/>
</dbReference>
<dbReference type="GO" id="GO:0000155">
    <property type="term" value="F:phosphorelay sensor kinase activity"/>
    <property type="evidence" value="ECO:0007669"/>
    <property type="project" value="InterPro"/>
</dbReference>
<dbReference type="SMART" id="SM00448">
    <property type="entry name" value="REC"/>
    <property type="match status" value="2"/>
</dbReference>
<dbReference type="InterPro" id="IPR001789">
    <property type="entry name" value="Sig_transdc_resp-reg_receiver"/>
</dbReference>
<feature type="modified residue" description="4-aspartylphosphate" evidence="6">
    <location>
        <position position="572"/>
    </location>
</feature>
<dbReference type="InterPro" id="IPR003594">
    <property type="entry name" value="HATPase_dom"/>
</dbReference>
<name>A0A084SL34_9BACT</name>
<dbReference type="PANTHER" id="PTHR43047:SF72">
    <property type="entry name" value="OSMOSENSING HISTIDINE PROTEIN KINASE SLN1"/>
    <property type="match status" value="1"/>
</dbReference>
<keyword evidence="4" id="KW-0808">Transferase</keyword>
<evidence type="ECO:0000256" key="2">
    <source>
        <dbReference type="ARBA" id="ARBA00012438"/>
    </source>
</evidence>
<evidence type="ECO:0000256" key="1">
    <source>
        <dbReference type="ARBA" id="ARBA00000085"/>
    </source>
</evidence>
<evidence type="ECO:0000256" key="4">
    <source>
        <dbReference type="ARBA" id="ARBA00022679"/>
    </source>
</evidence>
<evidence type="ECO:0000256" key="6">
    <source>
        <dbReference type="PROSITE-ProRule" id="PRU00169"/>
    </source>
</evidence>
<dbReference type="InterPro" id="IPR005467">
    <property type="entry name" value="His_kinase_dom"/>
</dbReference>
<evidence type="ECO:0000259" key="7">
    <source>
        <dbReference type="PROSITE" id="PS50109"/>
    </source>
</evidence>
<protein>
    <recommendedName>
        <fullName evidence="2">histidine kinase</fullName>
        <ecNumber evidence="2">2.7.13.3</ecNumber>
    </recommendedName>
</protein>
<dbReference type="CDD" id="cd00130">
    <property type="entry name" value="PAS"/>
    <property type="match status" value="1"/>
</dbReference>
<organism evidence="10 11">
    <name type="scientific">Archangium violaceum Cb vi76</name>
    <dbReference type="NCBI Taxonomy" id="1406225"/>
    <lineage>
        <taxon>Bacteria</taxon>
        <taxon>Pseudomonadati</taxon>
        <taxon>Myxococcota</taxon>
        <taxon>Myxococcia</taxon>
        <taxon>Myxococcales</taxon>
        <taxon>Cystobacterineae</taxon>
        <taxon>Archangiaceae</taxon>
        <taxon>Archangium</taxon>
    </lineage>
</organism>
<comment type="catalytic activity">
    <reaction evidence="1">
        <text>ATP + protein L-histidine = ADP + protein N-phospho-L-histidine.</text>
        <dbReference type="EC" id="2.7.13.3"/>
    </reaction>
</comment>
<dbReference type="PROSITE" id="PS50113">
    <property type="entry name" value="PAC"/>
    <property type="match status" value="1"/>
</dbReference>
<reference evidence="10 11" key="1">
    <citation type="submission" date="2014-07" db="EMBL/GenBank/DDBJ databases">
        <title>Draft Genome Sequence of Gephyronic Acid Producer, Cystobacter violaceus Strain Cb vi76.</title>
        <authorList>
            <person name="Stevens D.C."/>
            <person name="Young J."/>
            <person name="Carmichael R."/>
            <person name="Tan J."/>
            <person name="Taylor R.E."/>
        </authorList>
    </citation>
    <scope>NUCLEOTIDE SEQUENCE [LARGE SCALE GENOMIC DNA]</scope>
    <source>
        <strain evidence="10 11">Cb vi76</strain>
    </source>
</reference>
<dbReference type="EMBL" id="JPMI01000259">
    <property type="protein sequence ID" value="KFA89169.1"/>
    <property type="molecule type" value="Genomic_DNA"/>
</dbReference>
<dbReference type="AlphaFoldDB" id="A0A084SL34"/>
<dbReference type="Gene3D" id="3.40.50.2300">
    <property type="match status" value="2"/>
</dbReference>
<sequence>MKPDAEQPFIRILLVEDDEDDFVLTRDALRTISQGRMVLEWVDNGAQALAELQTGRHDVCLLDYRLDASTGLELLAKMRQQGWLGPVILLTGMSDEALDEQALKAGAADFLDKSQLSPTLLARSIRYALQNARTLEALRRSQASFRALIERLPDGIGVTQDERLVYANPALVSLIGMSSADELLGGSRAELEGLFIHAESRALLPRDDQAGMETKGPPPPMEIRMVRKNGTPVFVELAHAPSVFDGHPCIVWLVRDLTDRRQMEARLVRADRMASLGTLAAGIAHEINNPLAFTVANLSHLESDMLPRLKLPTGEQEEMRKLVSDAQLGATRVRDIVRQLKMFSRADEQVRPEPVEVNRVLESAISMASNEIKHRARLVRDFTDQLVAVAHEGRLGQVMVNLLVNAAQAIPEGNAELNEIRVLTRTHSEGLAIEVRDTGSGISPENLERLFEPFFTTKPVGVGTGLGLPICQDIVTSFGGRMEVESEVGKGSTFRVILRAANVVRPSEMPKEAVVPVASRRGRILVVDDEPMIGMAIRRTLQREHEVIALTSAREAQARLTSGERFDLILCDLMMPEMTGMELHQAVASHSPGLAGRMVFLTGGAFTANARDFLNQVPNHRVEKPFSTQELRGLVQSLLAAAS</sequence>
<feature type="domain" description="PAC" evidence="9">
    <location>
        <begin position="219"/>
        <end position="269"/>
    </location>
</feature>
<dbReference type="RefSeq" id="WP_043406260.1">
    <property type="nucleotide sequence ID" value="NZ_JPMI01000259.1"/>
</dbReference>
<evidence type="ECO:0000256" key="3">
    <source>
        <dbReference type="ARBA" id="ARBA00022553"/>
    </source>
</evidence>
<dbReference type="PRINTS" id="PR00344">
    <property type="entry name" value="BCTRLSENSOR"/>
</dbReference>
<evidence type="ECO:0000313" key="11">
    <source>
        <dbReference type="Proteomes" id="UP000028547"/>
    </source>
</evidence>
<accession>A0A084SL34</accession>
<feature type="domain" description="Response regulatory" evidence="8">
    <location>
        <begin position="11"/>
        <end position="128"/>
    </location>
</feature>
<dbReference type="InterPro" id="IPR011006">
    <property type="entry name" value="CheY-like_superfamily"/>
</dbReference>
<dbReference type="InterPro" id="IPR000014">
    <property type="entry name" value="PAS"/>
</dbReference>
<dbReference type="InterPro" id="IPR036097">
    <property type="entry name" value="HisK_dim/P_sf"/>
</dbReference>
<dbReference type="Pfam" id="PF02518">
    <property type="entry name" value="HATPase_c"/>
    <property type="match status" value="1"/>
</dbReference>
<dbReference type="SUPFAM" id="SSF55785">
    <property type="entry name" value="PYP-like sensor domain (PAS domain)"/>
    <property type="match status" value="1"/>
</dbReference>
<dbReference type="InterPro" id="IPR036890">
    <property type="entry name" value="HATPase_C_sf"/>
</dbReference>
<dbReference type="EC" id="2.7.13.3" evidence="2"/>
<dbReference type="Gene3D" id="3.30.450.20">
    <property type="entry name" value="PAS domain"/>
    <property type="match status" value="1"/>
</dbReference>
<dbReference type="Proteomes" id="UP000028547">
    <property type="component" value="Unassembled WGS sequence"/>
</dbReference>
<comment type="caution">
    <text evidence="10">The sequence shown here is derived from an EMBL/GenBank/DDBJ whole genome shotgun (WGS) entry which is preliminary data.</text>
</comment>
<evidence type="ECO:0000259" key="9">
    <source>
        <dbReference type="PROSITE" id="PS50113"/>
    </source>
</evidence>
<dbReference type="PANTHER" id="PTHR43047">
    <property type="entry name" value="TWO-COMPONENT HISTIDINE PROTEIN KINASE"/>
    <property type="match status" value="1"/>
</dbReference>
<dbReference type="Pfam" id="PF13426">
    <property type="entry name" value="PAS_9"/>
    <property type="match status" value="1"/>
</dbReference>
<dbReference type="PROSITE" id="PS50109">
    <property type="entry name" value="HIS_KIN"/>
    <property type="match status" value="1"/>
</dbReference>
<dbReference type="NCBIfam" id="TIGR00229">
    <property type="entry name" value="sensory_box"/>
    <property type="match status" value="1"/>
</dbReference>
<dbReference type="GO" id="GO:0009927">
    <property type="term" value="F:histidine phosphotransfer kinase activity"/>
    <property type="evidence" value="ECO:0007669"/>
    <property type="project" value="TreeGrafter"/>
</dbReference>
<keyword evidence="5 10" id="KW-0418">Kinase</keyword>
<gene>
    <name evidence="10" type="ORF">Q664_36735</name>
</gene>
<dbReference type="Pfam" id="PF00512">
    <property type="entry name" value="HisKA"/>
    <property type="match status" value="1"/>
</dbReference>
<dbReference type="Pfam" id="PF00072">
    <property type="entry name" value="Response_reg"/>
    <property type="match status" value="2"/>
</dbReference>
<feature type="modified residue" description="4-aspartylphosphate" evidence="6">
    <location>
        <position position="63"/>
    </location>
</feature>
<dbReference type="Gene3D" id="3.30.565.10">
    <property type="entry name" value="Histidine kinase-like ATPase, C-terminal domain"/>
    <property type="match status" value="1"/>
</dbReference>
<dbReference type="PROSITE" id="PS50110">
    <property type="entry name" value="RESPONSE_REGULATORY"/>
    <property type="match status" value="2"/>
</dbReference>
<dbReference type="SUPFAM" id="SSF55874">
    <property type="entry name" value="ATPase domain of HSP90 chaperone/DNA topoisomerase II/histidine kinase"/>
    <property type="match status" value="1"/>
</dbReference>
<dbReference type="SUPFAM" id="SSF47384">
    <property type="entry name" value="Homodimeric domain of signal transducing histidine kinase"/>
    <property type="match status" value="1"/>
</dbReference>
<dbReference type="InterPro" id="IPR035965">
    <property type="entry name" value="PAS-like_dom_sf"/>
</dbReference>
<dbReference type="CDD" id="cd00156">
    <property type="entry name" value="REC"/>
    <property type="match status" value="1"/>
</dbReference>
<evidence type="ECO:0000256" key="5">
    <source>
        <dbReference type="ARBA" id="ARBA00022777"/>
    </source>
</evidence>
<dbReference type="SMART" id="SM00388">
    <property type="entry name" value="HisKA"/>
    <property type="match status" value="1"/>
</dbReference>
<feature type="domain" description="Response regulatory" evidence="8">
    <location>
        <begin position="523"/>
        <end position="639"/>
    </location>
</feature>
<proteinExistence type="predicted"/>
<dbReference type="InterPro" id="IPR000700">
    <property type="entry name" value="PAS-assoc_C"/>
</dbReference>
<dbReference type="SUPFAM" id="SSF52172">
    <property type="entry name" value="CheY-like"/>
    <property type="match status" value="2"/>
</dbReference>
<dbReference type="SMART" id="SM00387">
    <property type="entry name" value="HATPase_c"/>
    <property type="match status" value="1"/>
</dbReference>
<keyword evidence="3 6" id="KW-0597">Phosphoprotein</keyword>